<evidence type="ECO:0000313" key="2">
    <source>
        <dbReference type="EMBL" id="UYQ72613.1"/>
    </source>
</evidence>
<dbReference type="PROSITE" id="PS51094">
    <property type="entry name" value="PTS_EIIA_TYPE_2"/>
    <property type="match status" value="1"/>
</dbReference>
<keyword evidence="3" id="KW-1185">Reference proteome</keyword>
<gene>
    <name evidence="2" type="ORF">OF122_02170</name>
</gene>
<evidence type="ECO:0000259" key="1">
    <source>
        <dbReference type="PROSITE" id="PS51094"/>
    </source>
</evidence>
<name>A0ABY6IPT1_9HYPH</name>
<reference evidence="2" key="1">
    <citation type="submission" date="2022-10" db="EMBL/GenBank/DDBJ databases">
        <title>YIM 151497 complete genome.</title>
        <authorList>
            <person name="Chen X."/>
        </authorList>
    </citation>
    <scope>NUCLEOTIDE SEQUENCE</scope>
    <source>
        <strain evidence="2">YIM 151497</strain>
    </source>
</reference>
<dbReference type="Gene3D" id="3.40.930.10">
    <property type="entry name" value="Mannitol-specific EII, Chain A"/>
    <property type="match status" value="1"/>
</dbReference>
<protein>
    <submittedName>
        <fullName evidence="2">PTS sugar transporter subunit IIA</fullName>
    </submittedName>
</protein>
<accession>A0ABY6IPT1</accession>
<dbReference type="InterPro" id="IPR051541">
    <property type="entry name" value="PTS_SugarTrans_NitroReg"/>
</dbReference>
<dbReference type="InterPro" id="IPR016152">
    <property type="entry name" value="PTrfase/Anion_transptr"/>
</dbReference>
<keyword evidence="2" id="KW-0762">Sugar transport</keyword>
<proteinExistence type="predicted"/>
<organism evidence="2 3">
    <name type="scientific">Pelagibacterium flavum</name>
    <dbReference type="NCBI Taxonomy" id="2984530"/>
    <lineage>
        <taxon>Bacteria</taxon>
        <taxon>Pseudomonadati</taxon>
        <taxon>Pseudomonadota</taxon>
        <taxon>Alphaproteobacteria</taxon>
        <taxon>Hyphomicrobiales</taxon>
        <taxon>Devosiaceae</taxon>
        <taxon>Pelagibacterium</taxon>
    </lineage>
</organism>
<dbReference type="PANTHER" id="PTHR47738">
    <property type="entry name" value="PTS SYSTEM FRUCTOSE-LIKE EIIA COMPONENT-RELATED"/>
    <property type="match status" value="1"/>
</dbReference>
<feature type="domain" description="PTS EIIA type-2" evidence="1">
    <location>
        <begin position="1"/>
        <end position="149"/>
    </location>
</feature>
<dbReference type="Proteomes" id="UP001163882">
    <property type="component" value="Chromosome"/>
</dbReference>
<evidence type="ECO:0000313" key="3">
    <source>
        <dbReference type="Proteomes" id="UP001163882"/>
    </source>
</evidence>
<dbReference type="PANTHER" id="PTHR47738:SF1">
    <property type="entry name" value="NITROGEN REGULATORY PROTEIN"/>
    <property type="match status" value="1"/>
</dbReference>
<dbReference type="SUPFAM" id="SSF55804">
    <property type="entry name" value="Phoshotransferase/anion transport protein"/>
    <property type="match status" value="1"/>
</dbReference>
<dbReference type="RefSeq" id="WP_264226235.1">
    <property type="nucleotide sequence ID" value="NZ_CP107716.1"/>
</dbReference>
<keyword evidence="2" id="KW-0813">Transport</keyword>
<dbReference type="EMBL" id="CP107716">
    <property type="protein sequence ID" value="UYQ72613.1"/>
    <property type="molecule type" value="Genomic_DNA"/>
</dbReference>
<dbReference type="Pfam" id="PF00359">
    <property type="entry name" value="PTS_EIIA_2"/>
    <property type="match status" value="1"/>
</dbReference>
<sequence length="162" mass="17509">MALASVSFEIDFTIDNMSRSRKAALSSLGQRIGLLRTPISAQDITGCFLAREKLGSTAIGSGVAAPHTILTQTCPPLVQVTHLKYPVDFEANDAEPVDVLLSVVGNRHDLRWLHLALPRFAKLAYDPELAARLRAAKTASEVEDILASLGIYSDRTLPKEAA</sequence>
<dbReference type="InterPro" id="IPR002178">
    <property type="entry name" value="PTS_EIIA_type-2_dom"/>
</dbReference>